<feature type="compositionally biased region" description="Low complexity" evidence="2">
    <location>
        <begin position="422"/>
        <end position="433"/>
    </location>
</feature>
<dbReference type="Pfam" id="PF02181">
    <property type="entry name" value="FH2"/>
    <property type="match status" value="1"/>
</dbReference>
<feature type="compositionally biased region" description="Low complexity" evidence="2">
    <location>
        <begin position="42"/>
        <end position="74"/>
    </location>
</feature>
<dbReference type="GO" id="GO:0008360">
    <property type="term" value="P:regulation of cell shape"/>
    <property type="evidence" value="ECO:0007669"/>
    <property type="project" value="TreeGrafter"/>
</dbReference>
<dbReference type="SMART" id="SM00498">
    <property type="entry name" value="FH2"/>
    <property type="match status" value="1"/>
</dbReference>
<dbReference type="PANTHER" id="PTHR45857:SF8">
    <property type="entry name" value="FORMIN-HOMOLOGY AND ZINC FINGER DOMAINS PROTEIN 1"/>
    <property type="match status" value="1"/>
</dbReference>
<dbReference type="GO" id="GO:0016477">
    <property type="term" value="P:cell migration"/>
    <property type="evidence" value="ECO:0007669"/>
    <property type="project" value="TreeGrafter"/>
</dbReference>
<dbReference type="Proteomes" id="UP000783686">
    <property type="component" value="Unassembled WGS sequence"/>
</dbReference>
<name>A0A811KK09_9BILA</name>
<dbReference type="GO" id="GO:0051015">
    <property type="term" value="F:actin filament binding"/>
    <property type="evidence" value="ECO:0007669"/>
    <property type="project" value="TreeGrafter"/>
</dbReference>
<dbReference type="AlphaFoldDB" id="A0A811KK09"/>
<comment type="caution">
    <text evidence="4">The sequence shown here is derived from an EMBL/GenBank/DDBJ whole genome shotgun (WGS) entry which is preliminary data.</text>
</comment>
<dbReference type="Gene3D" id="3.30.160.60">
    <property type="entry name" value="Classic Zinc Finger"/>
    <property type="match status" value="1"/>
</dbReference>
<feature type="domain" description="FH2" evidence="3">
    <location>
        <begin position="424"/>
        <end position="807"/>
    </location>
</feature>
<dbReference type="PANTHER" id="PTHR45857">
    <property type="entry name" value="FORMIN-LIKE PROTEIN"/>
    <property type="match status" value="1"/>
</dbReference>
<feature type="region of interest" description="Disordered" evidence="2">
    <location>
        <begin position="1"/>
        <end position="79"/>
    </location>
</feature>
<evidence type="ECO:0000313" key="4">
    <source>
        <dbReference type="EMBL" id="CAD5216108.1"/>
    </source>
</evidence>
<dbReference type="OrthoDB" id="1668162at2759"/>
<feature type="region of interest" description="Disordered" evidence="2">
    <location>
        <begin position="414"/>
        <end position="441"/>
    </location>
</feature>
<proteinExistence type="inferred from homology"/>
<dbReference type="EMBL" id="CAJFCW020000003">
    <property type="protein sequence ID" value="CAG9105309.1"/>
    <property type="molecule type" value="Genomic_DNA"/>
</dbReference>
<evidence type="ECO:0000313" key="5">
    <source>
        <dbReference type="Proteomes" id="UP000614601"/>
    </source>
</evidence>
<dbReference type="InterPro" id="IPR015425">
    <property type="entry name" value="FH2_Formin"/>
</dbReference>
<dbReference type="PROSITE" id="PS51444">
    <property type="entry name" value="FH2"/>
    <property type="match status" value="1"/>
</dbReference>
<dbReference type="SUPFAM" id="SSF101447">
    <property type="entry name" value="Formin homology 2 domain (FH2 domain)"/>
    <property type="match status" value="1"/>
</dbReference>
<sequence>MAQFSEITPDSIEKQTSEGMSPKSTEMDFRQDSDSPSDITRTNSQSISNTESSSMLSSMGSSSNNSAEQASENSPKSEQRCSFDINSMFNNNNEKTGSPLEQLSQQLGVPLGSSSDFSPSSFSSSSLGLAGSPASFGGVETNALFQLSQLLGQQTQAVSSENIFNFNGLEQKRQPANNRPVNNKAPVEDKKRFCVLCNKNVHSSKLPCHIRQCHVSKPMFQCPSCDFTSTYSKNNVKSHMVSLHGLAGEPISYMDQYAGQVEEYMKKCFPNVRGRGRPVHDRTSPRSTQPNISVQQTTLQKMQMNGGPVRPTGRQQKHKLVMNGINMGNNKMNEVMQMLQGNKSVMEKSCMPQMNPLAYFQSLGYFNQMMGQNPYLNRFNPFEPKKEAEPVAPKNEQVTMEQLLQEFSSFVPQQLSEHKISESSSSNSTTSSSAAPPDVDNLDTMCTNGTHEMPKYLPHPLKIASLTKKQIQGTVFASMNEGNDLIERMDFEALSAPAESQVLLSSDQTQKIAEVRQKLQLQAFEVLFAVHRLDLDVLPLPKVNLVLSIAPTETDGKRFAAFEQKNQRSLNEDEDFVFQLSRVERLRERLTLMQFMGGFESVVQKLDQQITDLQIGSNFLSNSTEFHRVLQLLLTIINVVNGHTNLDLIHGFRTSKVSEICGQKLSNGQDLMECLADAVAKNFSDIQFTSGAELIDAAANTDVAGLQNTLRGLERGRTLVEAELKYGTQTDNLTEFALKVEREVISFKEKINKLTGYLRHTLEFFGESVSAVYSEEFDLQELSTQVSTFFKQISRFCRSFQTALMSI</sequence>
<accession>A0A811KK09</accession>
<organism evidence="4 5">
    <name type="scientific">Bursaphelenchus okinawaensis</name>
    <dbReference type="NCBI Taxonomy" id="465554"/>
    <lineage>
        <taxon>Eukaryota</taxon>
        <taxon>Metazoa</taxon>
        <taxon>Ecdysozoa</taxon>
        <taxon>Nematoda</taxon>
        <taxon>Chromadorea</taxon>
        <taxon>Rhabditida</taxon>
        <taxon>Tylenchina</taxon>
        <taxon>Tylenchomorpha</taxon>
        <taxon>Aphelenchoidea</taxon>
        <taxon>Aphelenchoididae</taxon>
        <taxon>Bursaphelenchus</taxon>
    </lineage>
</organism>
<keyword evidence="5" id="KW-1185">Reference proteome</keyword>
<dbReference type="GO" id="GO:0005829">
    <property type="term" value="C:cytosol"/>
    <property type="evidence" value="ECO:0007669"/>
    <property type="project" value="TreeGrafter"/>
</dbReference>
<comment type="similarity">
    <text evidence="1">Belongs to the formin homology family.</text>
</comment>
<feature type="region of interest" description="Disordered" evidence="2">
    <location>
        <begin position="273"/>
        <end position="293"/>
    </location>
</feature>
<dbReference type="Gene3D" id="1.20.58.2220">
    <property type="entry name" value="Formin, FH2 domain"/>
    <property type="match status" value="1"/>
</dbReference>
<dbReference type="GO" id="GO:0030866">
    <property type="term" value="P:cortical actin cytoskeleton organization"/>
    <property type="evidence" value="ECO:0007669"/>
    <property type="project" value="TreeGrafter"/>
</dbReference>
<gene>
    <name evidence="4" type="ORF">BOKJ2_LOCUS6428</name>
</gene>
<evidence type="ECO:0000256" key="2">
    <source>
        <dbReference type="SAM" id="MobiDB-lite"/>
    </source>
</evidence>
<evidence type="ECO:0000256" key="1">
    <source>
        <dbReference type="ARBA" id="ARBA00023449"/>
    </source>
</evidence>
<dbReference type="InterPro" id="IPR042201">
    <property type="entry name" value="FH2_Formin_sf"/>
</dbReference>
<protein>
    <recommendedName>
        <fullName evidence="3">FH2 domain-containing protein</fullName>
    </recommendedName>
</protein>
<dbReference type="Proteomes" id="UP000614601">
    <property type="component" value="Unassembled WGS sequence"/>
</dbReference>
<dbReference type="EMBL" id="CAJFDH010000003">
    <property type="protein sequence ID" value="CAD5216108.1"/>
    <property type="molecule type" value="Genomic_DNA"/>
</dbReference>
<dbReference type="InterPro" id="IPR043592">
    <property type="entry name" value="FMNL_animal"/>
</dbReference>
<evidence type="ECO:0000259" key="3">
    <source>
        <dbReference type="PROSITE" id="PS51444"/>
    </source>
</evidence>
<reference evidence="4" key="1">
    <citation type="submission" date="2020-09" db="EMBL/GenBank/DDBJ databases">
        <authorList>
            <person name="Kikuchi T."/>
        </authorList>
    </citation>
    <scope>NUCLEOTIDE SEQUENCE</scope>
    <source>
        <strain evidence="4">SH1</strain>
    </source>
</reference>